<dbReference type="GO" id="GO:0004674">
    <property type="term" value="F:protein serine/threonine kinase activity"/>
    <property type="evidence" value="ECO:0007669"/>
    <property type="project" value="UniProtKB-KW"/>
</dbReference>
<name>D4AKH0_ARTBC</name>
<keyword evidence="2 4" id="KW-0547">Nucleotide-binding</keyword>
<sequence>MTIEMASLEDRFQVLKEVGDGSFGSVALARVRTAGSNVARRGTMVAIKTMKKTYNSFTECLDLREVVFLRSLPQHPHLVPAYDIFLDPGTKKLHICMEYMDGNLYQLMKAREHKPLEPKAVKSILFQILSGLDHIHAHQFFHRDIKPENILVSSNTSLESSSSTFSRYSHLVTPPSTPSNYTVKIADFGLARETHSKRPYTNYVSTRWYRAPEVLLRAGAYSAPVDMWAVGAMAVEIATLKPLFPGKNEIDQVWRVCEIMGSPGNWYSKNGARVGGGEWRDGIKLAQRLGFSFPKVSFSPFIYSTPSIDPLFFFFIFFPYVYDVLTMQMAPHALETILPTTHWPLALSQFVTWCLMWDPKARPTSTQALNHEYFTDAVDPLRPKSSTARLLGRRQSDKNFKVKDVDAPTPTLVSKPSWFRRSIIGATGRESPALANMAENNSEQTSTNEQQATMVKVSPEVAVQVQVKTKSKRATWANGAPMPILPSIRPVSPLSNAVTAQGNSHANNTNANSPDRKAANQNGIQQTNPAASKKVARQLSVNSNGNHYSDAHRAEAERALNGSTATTPTQKESFFSHLRKRARRLSGRNQTTIPADDVEANAASAAWSGPTSNRSSMAIDPITTSPIAKQSSMAKGKNGFADLDKALQDVKYSLDKASSPQATSVAAISQIPSPAQSVSNTAQNPATGPISSRTRRALQLSSRPVQRYETPEEEDELLQEVLYSTSNAARHLLADQPEPPSDEHIYHQQQRQHHLQQQQQRQQQQQQQQQASNTYPFIDTDLDTQMHHTPSIRTVDDSCRAGHNPYPTPSPTARRDGLGMNMGMNMGMGIGLALTPDETPSKPMAKGFVTTNLGNRQGPTPPYDDNQWPSAVGVGGF</sequence>
<organism evidence="7 8">
    <name type="scientific">Arthroderma benhamiae (strain ATCC MYA-4681 / CBS 112371)</name>
    <name type="common">Trichophyton mentagrophytes</name>
    <dbReference type="NCBI Taxonomy" id="663331"/>
    <lineage>
        <taxon>Eukaryota</taxon>
        <taxon>Fungi</taxon>
        <taxon>Dikarya</taxon>
        <taxon>Ascomycota</taxon>
        <taxon>Pezizomycotina</taxon>
        <taxon>Eurotiomycetes</taxon>
        <taxon>Eurotiomycetidae</taxon>
        <taxon>Onygenales</taxon>
        <taxon>Arthrodermataceae</taxon>
        <taxon>Trichophyton</taxon>
    </lineage>
</organism>
<gene>
    <name evidence="7" type="ORF">ARB_04813</name>
</gene>
<evidence type="ECO:0000256" key="3">
    <source>
        <dbReference type="ARBA" id="ARBA00022840"/>
    </source>
</evidence>
<dbReference type="Proteomes" id="UP000008866">
    <property type="component" value="Unassembled WGS sequence"/>
</dbReference>
<feature type="compositionally biased region" description="Polar residues" evidence="5">
    <location>
        <begin position="674"/>
        <end position="692"/>
    </location>
</feature>
<dbReference type="InterPro" id="IPR011009">
    <property type="entry name" value="Kinase-like_dom_sf"/>
</dbReference>
<dbReference type="PROSITE" id="PS50011">
    <property type="entry name" value="PROTEIN_KINASE_DOM"/>
    <property type="match status" value="1"/>
</dbReference>
<feature type="region of interest" description="Disordered" evidence="5">
    <location>
        <begin position="734"/>
        <end position="772"/>
    </location>
</feature>
<dbReference type="RefSeq" id="XP_003016524.1">
    <property type="nucleotide sequence ID" value="XM_003016478.1"/>
</dbReference>
<dbReference type="GeneID" id="9522006"/>
<dbReference type="InterPro" id="IPR008271">
    <property type="entry name" value="Ser/Thr_kinase_AS"/>
</dbReference>
<feature type="region of interest" description="Disordered" evidence="5">
    <location>
        <begin position="674"/>
        <end position="716"/>
    </location>
</feature>
<evidence type="ECO:0000313" key="8">
    <source>
        <dbReference type="Proteomes" id="UP000008866"/>
    </source>
</evidence>
<dbReference type="SMART" id="SM00220">
    <property type="entry name" value="S_TKc"/>
    <property type="match status" value="1"/>
</dbReference>
<dbReference type="Gene3D" id="3.30.200.20">
    <property type="entry name" value="Phosphorylase Kinase, domain 1"/>
    <property type="match status" value="1"/>
</dbReference>
<feature type="region of interest" description="Disordered" evidence="5">
    <location>
        <begin position="794"/>
        <end position="816"/>
    </location>
</feature>
<evidence type="ECO:0000256" key="5">
    <source>
        <dbReference type="SAM" id="MobiDB-lite"/>
    </source>
</evidence>
<dbReference type="InterPro" id="IPR017441">
    <property type="entry name" value="Protein_kinase_ATP_BS"/>
</dbReference>
<proteinExistence type="predicted"/>
<keyword evidence="1" id="KW-0418">Kinase</keyword>
<dbReference type="Pfam" id="PF00069">
    <property type="entry name" value="Pkinase"/>
    <property type="match status" value="1"/>
</dbReference>
<feature type="region of interest" description="Disordered" evidence="5">
    <location>
        <begin position="840"/>
        <end position="877"/>
    </location>
</feature>
<evidence type="ECO:0000256" key="4">
    <source>
        <dbReference type="PROSITE-ProRule" id="PRU10141"/>
    </source>
</evidence>
<feature type="binding site" evidence="4">
    <location>
        <position position="48"/>
    </location>
    <ligand>
        <name>ATP</name>
        <dbReference type="ChEBI" id="CHEBI:30616"/>
    </ligand>
</feature>
<dbReference type="AlphaFoldDB" id="D4AKH0"/>
<dbReference type="STRING" id="663331.D4AKH0"/>
<dbReference type="CDD" id="cd07830">
    <property type="entry name" value="STKc_MAK_like"/>
    <property type="match status" value="1"/>
</dbReference>
<dbReference type="KEGG" id="abe:ARB_04813"/>
<feature type="compositionally biased region" description="Polar residues" evidence="5">
    <location>
        <begin position="849"/>
        <end position="858"/>
    </location>
</feature>
<reference evidence="8" key="1">
    <citation type="journal article" date="2011" name="Genome Biol.">
        <title>Comparative and functional genomics provide insights into the pathogenicity of dermatophytic fungi.</title>
        <authorList>
            <person name="Burmester A."/>
            <person name="Shelest E."/>
            <person name="Gloeckner G."/>
            <person name="Heddergott C."/>
            <person name="Schindler S."/>
            <person name="Staib P."/>
            <person name="Heidel A."/>
            <person name="Felder M."/>
            <person name="Petzold A."/>
            <person name="Szafranski K."/>
            <person name="Feuermann M."/>
            <person name="Pedruzzi I."/>
            <person name="Priebe S."/>
            <person name="Groth M."/>
            <person name="Winkler R."/>
            <person name="Li W."/>
            <person name="Kniemeyer O."/>
            <person name="Schroeckh V."/>
            <person name="Hertweck C."/>
            <person name="Hube B."/>
            <person name="White T.C."/>
            <person name="Platzer M."/>
            <person name="Guthke R."/>
            <person name="Heitman J."/>
            <person name="Woestemeyer J."/>
            <person name="Zipfel P.F."/>
            <person name="Monod M."/>
            <person name="Brakhage A.A."/>
        </authorList>
    </citation>
    <scope>NUCLEOTIDE SEQUENCE [LARGE SCALE GENOMIC DNA]</scope>
    <source>
        <strain evidence="8">ATCC MYA-4681 / CBS 112371</strain>
    </source>
</reference>
<dbReference type="PROSITE" id="PS00108">
    <property type="entry name" value="PROTEIN_KINASE_ST"/>
    <property type="match status" value="1"/>
</dbReference>
<evidence type="ECO:0000259" key="6">
    <source>
        <dbReference type="PROSITE" id="PS50011"/>
    </source>
</evidence>
<dbReference type="InterPro" id="IPR050117">
    <property type="entry name" value="MAPK"/>
</dbReference>
<dbReference type="EMBL" id="ABSU01000002">
    <property type="protein sequence ID" value="EFE35879.1"/>
    <property type="molecule type" value="Genomic_DNA"/>
</dbReference>
<dbReference type="Gene3D" id="1.10.510.10">
    <property type="entry name" value="Transferase(Phosphotransferase) domain 1"/>
    <property type="match status" value="1"/>
</dbReference>
<dbReference type="SUPFAM" id="SSF56112">
    <property type="entry name" value="Protein kinase-like (PK-like)"/>
    <property type="match status" value="1"/>
</dbReference>
<dbReference type="PROSITE" id="PS00107">
    <property type="entry name" value="PROTEIN_KINASE_ATP"/>
    <property type="match status" value="1"/>
</dbReference>
<dbReference type="FunFam" id="1.10.510.10:FF:000314">
    <property type="entry name" value="Serine threonine-protein kinase mak"/>
    <property type="match status" value="1"/>
</dbReference>
<dbReference type="InterPro" id="IPR000719">
    <property type="entry name" value="Prot_kinase_dom"/>
</dbReference>
<comment type="caution">
    <text evidence="7">The sequence shown here is derived from an EMBL/GenBank/DDBJ whole genome shotgun (WGS) entry which is preliminary data.</text>
</comment>
<feature type="compositionally biased region" description="Low complexity" evidence="5">
    <location>
        <begin position="755"/>
        <end position="770"/>
    </location>
</feature>
<accession>D4AKH0</accession>
<feature type="region of interest" description="Disordered" evidence="5">
    <location>
        <begin position="495"/>
        <end position="537"/>
    </location>
</feature>
<evidence type="ECO:0000256" key="2">
    <source>
        <dbReference type="ARBA" id="ARBA00022741"/>
    </source>
</evidence>
<keyword evidence="1" id="KW-0808">Transferase</keyword>
<dbReference type="FunFam" id="3.30.200.20:FF:000233">
    <property type="entry name" value="Meiosis induction protein kinase"/>
    <property type="match status" value="1"/>
</dbReference>
<evidence type="ECO:0000313" key="7">
    <source>
        <dbReference type="EMBL" id="EFE35879.1"/>
    </source>
</evidence>
<dbReference type="OMA" id="GNWYNKA"/>
<keyword evidence="3 4" id="KW-0067">ATP-binding</keyword>
<dbReference type="eggNOG" id="KOG0661">
    <property type="taxonomic scope" value="Eukaryota"/>
</dbReference>
<keyword evidence="8" id="KW-1185">Reference proteome</keyword>
<feature type="compositionally biased region" description="Polar residues" evidence="5">
    <location>
        <begin position="495"/>
        <end position="530"/>
    </location>
</feature>
<dbReference type="PANTHER" id="PTHR24055">
    <property type="entry name" value="MITOGEN-ACTIVATED PROTEIN KINASE"/>
    <property type="match status" value="1"/>
</dbReference>
<feature type="domain" description="Protein kinase" evidence="6">
    <location>
        <begin position="12"/>
        <end position="374"/>
    </location>
</feature>
<keyword evidence="1" id="KW-0723">Serine/threonine-protein kinase</keyword>
<evidence type="ECO:0000256" key="1">
    <source>
        <dbReference type="ARBA" id="ARBA00022527"/>
    </source>
</evidence>
<dbReference type="HOGENOM" id="CLU_011172_0_0_1"/>
<dbReference type="GO" id="GO:0005524">
    <property type="term" value="F:ATP binding"/>
    <property type="evidence" value="ECO:0007669"/>
    <property type="project" value="UniProtKB-UniRule"/>
</dbReference>
<protein>
    <recommendedName>
        <fullName evidence="6">Protein kinase domain-containing protein</fullName>
    </recommendedName>
</protein>